<gene>
    <name evidence="3" type="ORF">PoMZ_00101</name>
</gene>
<dbReference type="EMBL" id="CP034205">
    <property type="protein sequence ID" value="QBZ55207.1"/>
    <property type="molecule type" value="Genomic_DNA"/>
</dbReference>
<evidence type="ECO:0000313" key="3">
    <source>
        <dbReference type="EMBL" id="QBZ55207.1"/>
    </source>
</evidence>
<dbReference type="AlphaFoldDB" id="A0A4P7MYU8"/>
<feature type="signal peptide" evidence="2">
    <location>
        <begin position="1"/>
        <end position="19"/>
    </location>
</feature>
<protein>
    <submittedName>
        <fullName evidence="3">Uncharacterized protein</fullName>
    </submittedName>
</protein>
<feature type="chain" id="PRO_5043400133" evidence="2">
    <location>
        <begin position="20"/>
        <end position="105"/>
    </location>
</feature>
<dbReference type="Proteomes" id="UP000294847">
    <property type="component" value="Chromosome 2"/>
</dbReference>
<keyword evidence="2" id="KW-0732">Signal</keyword>
<organism evidence="3 4">
    <name type="scientific">Pyricularia oryzae</name>
    <name type="common">Rice blast fungus</name>
    <name type="synonym">Magnaporthe oryzae</name>
    <dbReference type="NCBI Taxonomy" id="318829"/>
    <lineage>
        <taxon>Eukaryota</taxon>
        <taxon>Fungi</taxon>
        <taxon>Dikarya</taxon>
        <taxon>Ascomycota</taxon>
        <taxon>Pezizomycotina</taxon>
        <taxon>Sordariomycetes</taxon>
        <taxon>Sordariomycetidae</taxon>
        <taxon>Magnaporthales</taxon>
        <taxon>Pyriculariaceae</taxon>
        <taxon>Pyricularia</taxon>
    </lineage>
</organism>
<evidence type="ECO:0000256" key="2">
    <source>
        <dbReference type="SAM" id="SignalP"/>
    </source>
</evidence>
<evidence type="ECO:0000256" key="1">
    <source>
        <dbReference type="SAM" id="MobiDB-lite"/>
    </source>
</evidence>
<accession>A0A4P7MYU8</accession>
<reference evidence="3 4" key="1">
    <citation type="journal article" date="2019" name="Mol. Biol. Evol.">
        <title>Blast fungal genomes show frequent chromosomal changes, gene gains and losses, and effector gene turnover.</title>
        <authorList>
            <person name="Gomez Luciano L.B."/>
            <person name="Jason Tsai I."/>
            <person name="Chuma I."/>
            <person name="Tosa Y."/>
            <person name="Chen Y.H."/>
            <person name="Li J.Y."/>
            <person name="Li M.Y."/>
            <person name="Jade Lu M.Y."/>
            <person name="Nakayashiki H."/>
            <person name="Li W.H."/>
        </authorList>
    </citation>
    <scope>NUCLEOTIDE SEQUENCE [LARGE SCALE GENOMIC DNA]</scope>
    <source>
        <strain evidence="3">MZ5-1-6</strain>
    </source>
</reference>
<evidence type="ECO:0000313" key="4">
    <source>
        <dbReference type="Proteomes" id="UP000294847"/>
    </source>
</evidence>
<proteinExistence type="predicted"/>
<name>A0A4P7MYU8_PYROR</name>
<feature type="region of interest" description="Disordered" evidence="1">
    <location>
        <begin position="47"/>
        <end position="77"/>
    </location>
</feature>
<sequence length="105" mass="11083">MKAYGIFIFALSLAVGVTAQGATNEVAAEVTARDVQMPYLDKRTVKLLRRKSSSSKGSSSSRKKNDSGSTSKVGNFCTSGLSIGTCRFDGSCDATDSHDLNSSCF</sequence>